<sequence>MTFYIIISIVALLLIAGVIFQRRKDTDKQTFTALAALAFVFVILGITFGEDRLIGYSLIGFGVLLAIIDIVQQHLKTKK</sequence>
<keyword evidence="1" id="KW-1133">Transmembrane helix</keyword>
<reference evidence="3" key="1">
    <citation type="submission" date="2015-08" db="EMBL/GenBank/DDBJ databases">
        <authorList>
            <person name="Kim K.M."/>
        </authorList>
    </citation>
    <scope>NUCLEOTIDE SEQUENCE [LARGE SCALE GENOMIC DNA]</scope>
    <source>
        <strain evidence="3">KCTC 23892</strain>
    </source>
</reference>
<evidence type="ECO:0000313" key="2">
    <source>
        <dbReference type="EMBL" id="AOE50913.1"/>
    </source>
</evidence>
<accession>A0A1B3BDS4</accession>
<keyword evidence="1" id="KW-0472">Membrane</keyword>
<dbReference type="AlphaFoldDB" id="A0A1B3BDS4"/>
<dbReference type="STRING" id="1144748.KS2013_2208"/>
<dbReference type="Proteomes" id="UP000094147">
    <property type="component" value="Chromosome"/>
</dbReference>
<gene>
    <name evidence="2" type="ORF">KS2013_2208</name>
</gene>
<keyword evidence="3" id="KW-1185">Reference proteome</keyword>
<dbReference type="EMBL" id="CP012418">
    <property type="protein sequence ID" value="AOE50913.1"/>
    <property type="molecule type" value="Genomic_DNA"/>
</dbReference>
<name>A0A1B3BDS4_9GAMM</name>
<evidence type="ECO:0000256" key="1">
    <source>
        <dbReference type="SAM" id="Phobius"/>
    </source>
</evidence>
<keyword evidence="1" id="KW-0812">Transmembrane</keyword>
<dbReference type="RefSeq" id="WP_068993875.1">
    <property type="nucleotide sequence ID" value="NZ_CP012418.1"/>
</dbReference>
<protein>
    <submittedName>
        <fullName evidence="2">Uncharacterized protein</fullName>
    </submittedName>
</protein>
<feature type="transmembrane region" description="Helical" evidence="1">
    <location>
        <begin position="6"/>
        <end position="23"/>
    </location>
</feature>
<evidence type="ECO:0000313" key="3">
    <source>
        <dbReference type="Proteomes" id="UP000094147"/>
    </source>
</evidence>
<organism evidence="2 3">
    <name type="scientific">Kangiella sediminilitoris</name>
    <dbReference type="NCBI Taxonomy" id="1144748"/>
    <lineage>
        <taxon>Bacteria</taxon>
        <taxon>Pseudomonadati</taxon>
        <taxon>Pseudomonadota</taxon>
        <taxon>Gammaproteobacteria</taxon>
        <taxon>Kangiellales</taxon>
        <taxon>Kangiellaceae</taxon>
        <taxon>Kangiella</taxon>
    </lineage>
</organism>
<proteinExistence type="predicted"/>
<feature type="transmembrane region" description="Helical" evidence="1">
    <location>
        <begin position="30"/>
        <end position="48"/>
    </location>
</feature>
<dbReference type="KEGG" id="ksd:KS2013_2208"/>
<feature type="transmembrane region" description="Helical" evidence="1">
    <location>
        <begin position="54"/>
        <end position="71"/>
    </location>
</feature>